<dbReference type="AlphaFoldDB" id="B4RDC9"/>
<proteinExistence type="predicted"/>
<feature type="compositionally biased region" description="Basic and acidic residues" evidence="1">
    <location>
        <begin position="75"/>
        <end position="98"/>
    </location>
</feature>
<name>B4RDC9_PHEZH</name>
<dbReference type="EMBL" id="CP000747">
    <property type="protein sequence ID" value="ACG78319.1"/>
    <property type="molecule type" value="Genomic_DNA"/>
</dbReference>
<organism evidence="2 3">
    <name type="scientific">Phenylobacterium zucineum (strain HLK1)</name>
    <dbReference type="NCBI Taxonomy" id="450851"/>
    <lineage>
        <taxon>Bacteria</taxon>
        <taxon>Pseudomonadati</taxon>
        <taxon>Pseudomonadota</taxon>
        <taxon>Alphaproteobacteria</taxon>
        <taxon>Caulobacterales</taxon>
        <taxon>Caulobacteraceae</taxon>
        <taxon>Phenylobacterium</taxon>
    </lineage>
</organism>
<feature type="region of interest" description="Disordered" evidence="1">
    <location>
        <begin position="217"/>
        <end position="293"/>
    </location>
</feature>
<dbReference type="STRING" id="450851.PHZ_c1908"/>
<dbReference type="OrthoDB" id="7207130at2"/>
<sequence length="293" mass="34088">MADRNDYRGSWSGGGDDRWRRGDEHRQEHRRRERWGGREERSFRGGHGEEEREPWRRDRYGSLYDQDRTNYGSGWDRDRGDYGRGQDDDRRPREDYRQTWRPGGGAPYGDMELNTRSPGYEQFGAPHDYAYHPHSEFDPDYLHWRDEQLRLHDRDYQEWRRQQHQQYDDEYRRFRSERREGFGRSFQEWRSQRNMTGGMAQQHITPETHDYARRTAAGFGHGQDRPSGSLEPPGALTGRAGAGGSSAGGPASGGGALASGDTEFGKTPPQVQAATDGDRRTDEKDKKDDERRS</sequence>
<feature type="compositionally biased region" description="Basic and acidic residues" evidence="1">
    <location>
        <begin position="276"/>
        <end position="293"/>
    </location>
</feature>
<dbReference type="Proteomes" id="UP000001868">
    <property type="component" value="Chromosome"/>
</dbReference>
<dbReference type="KEGG" id="pzu:PHZ_c1908"/>
<dbReference type="RefSeq" id="WP_012522461.1">
    <property type="nucleotide sequence ID" value="NC_011144.1"/>
</dbReference>
<evidence type="ECO:0000256" key="1">
    <source>
        <dbReference type="SAM" id="MobiDB-lite"/>
    </source>
</evidence>
<evidence type="ECO:0000313" key="3">
    <source>
        <dbReference type="Proteomes" id="UP000001868"/>
    </source>
</evidence>
<feature type="compositionally biased region" description="Basic and acidic residues" evidence="1">
    <location>
        <begin position="34"/>
        <end position="68"/>
    </location>
</feature>
<feature type="compositionally biased region" description="Gly residues" evidence="1">
    <location>
        <begin position="240"/>
        <end position="257"/>
    </location>
</feature>
<feature type="region of interest" description="Disordered" evidence="1">
    <location>
        <begin position="1"/>
        <end position="127"/>
    </location>
</feature>
<accession>B4RDC9</accession>
<protein>
    <submittedName>
        <fullName evidence="2">Uncharacterized protein</fullName>
    </submittedName>
</protein>
<gene>
    <name evidence="2" type="ordered locus">PHZ_c1908</name>
</gene>
<feature type="compositionally biased region" description="Basic and acidic residues" evidence="1">
    <location>
        <begin position="15"/>
        <end position="27"/>
    </location>
</feature>
<evidence type="ECO:0000313" key="2">
    <source>
        <dbReference type="EMBL" id="ACG78319.1"/>
    </source>
</evidence>
<keyword evidence="3" id="KW-1185">Reference proteome</keyword>
<dbReference type="HOGENOM" id="CLU_949479_0_0_5"/>
<reference evidence="2 3" key="1">
    <citation type="journal article" date="2008" name="BMC Genomics">
        <title>Complete genome of Phenylobacterium zucineum - a novel facultative intracellular bacterium isolated from human erythroleukemia cell line K562.</title>
        <authorList>
            <person name="Luo Y."/>
            <person name="Xu X."/>
            <person name="Ding Z."/>
            <person name="Liu Z."/>
            <person name="Zhang B."/>
            <person name="Yan Z."/>
            <person name="Sun J."/>
            <person name="Hu S."/>
            <person name="Hu X."/>
        </authorList>
    </citation>
    <scope>NUCLEOTIDE SEQUENCE [LARGE SCALE GENOMIC DNA]</scope>
    <source>
        <strain evidence="2 3">HLK1</strain>
    </source>
</reference>